<organism evidence="2 3">
    <name type="scientific">Anaerotruncus massiliensis</name>
    <name type="common">ex Liu et al. 2021</name>
    <dbReference type="NCBI Taxonomy" id="2321404"/>
    <lineage>
        <taxon>Bacteria</taxon>
        <taxon>Bacillati</taxon>
        <taxon>Bacillota</taxon>
        <taxon>Clostridia</taxon>
        <taxon>Eubacteriales</taxon>
        <taxon>Oscillospiraceae</taxon>
        <taxon>Anaerotruncus</taxon>
    </lineage>
</organism>
<dbReference type="EMBL" id="RCHT01000058">
    <property type="protein sequence ID" value="RLL06575.1"/>
    <property type="molecule type" value="Genomic_DNA"/>
</dbReference>
<evidence type="ECO:0000313" key="3">
    <source>
        <dbReference type="Proteomes" id="UP000276301"/>
    </source>
</evidence>
<proteinExistence type="predicted"/>
<gene>
    <name evidence="2" type="ORF">D4A47_13735</name>
</gene>
<keyword evidence="2" id="KW-0418">Kinase</keyword>
<name>A0A498CWR1_9FIRM</name>
<protein>
    <submittedName>
        <fullName evidence="2">Carbohydrate kinase family protein</fullName>
    </submittedName>
</protein>
<keyword evidence="3" id="KW-1185">Reference proteome</keyword>
<dbReference type="PANTHER" id="PTHR47098:SF2">
    <property type="entry name" value="PROTEIN MAK32"/>
    <property type="match status" value="1"/>
</dbReference>
<dbReference type="InterPro" id="IPR011611">
    <property type="entry name" value="PfkB_dom"/>
</dbReference>
<accession>A0A498CWR1</accession>
<dbReference type="PANTHER" id="PTHR47098">
    <property type="entry name" value="PROTEIN MAK32"/>
    <property type="match status" value="1"/>
</dbReference>
<dbReference type="GO" id="GO:0016301">
    <property type="term" value="F:kinase activity"/>
    <property type="evidence" value="ECO:0007669"/>
    <property type="project" value="UniProtKB-KW"/>
</dbReference>
<feature type="domain" description="Carbohydrate kinase PfkB" evidence="1">
    <location>
        <begin position="6"/>
        <end position="284"/>
    </location>
</feature>
<dbReference type="RefSeq" id="WP_121587716.1">
    <property type="nucleotide sequence ID" value="NZ_RCHT01000058.1"/>
</dbReference>
<evidence type="ECO:0000313" key="2">
    <source>
        <dbReference type="EMBL" id="RLL06575.1"/>
    </source>
</evidence>
<dbReference type="Gene3D" id="3.40.1190.20">
    <property type="match status" value="1"/>
</dbReference>
<sequence length="324" mass="35678">MAGRIELAVFGHTTRDFIVTYDGRLQLGYLGGGGMNAAAGASYWAKDGEVGLVTRRASAMPPALLEPLARHPGLDIEGVRVMEGEGIKLWLLYDLDGYRHWVKHHDSANRMEAAPAPGDIPPRYLDAGGFHIAPLPPGEVLALLNALPEGRVVQLDPHYEWFFQRHIGLWEQILKKVTVVTPSEDEFTKFWEIPYGQPVENYMPYLRRLAAMGPEVVVLKMGGKGAVLHVREEDAFYLVPPCARDDEIIDVTGAGDSFCGSFCINLLRGRPLLEAAVCGMVGSAVSMGLRGVPEYLGVPFGRAEALYQRVRKQMANRIVRLDNG</sequence>
<keyword evidence="2" id="KW-0808">Transferase</keyword>
<dbReference type="InterPro" id="IPR029056">
    <property type="entry name" value="Ribokinase-like"/>
</dbReference>
<dbReference type="Pfam" id="PF00294">
    <property type="entry name" value="PfkB"/>
    <property type="match status" value="1"/>
</dbReference>
<dbReference type="SUPFAM" id="SSF53613">
    <property type="entry name" value="Ribokinase-like"/>
    <property type="match status" value="1"/>
</dbReference>
<reference evidence="2 3" key="1">
    <citation type="submission" date="2018-10" db="EMBL/GenBank/DDBJ databases">
        <title>Anaerotruncus faecis sp. nov., isolated from human feces.</title>
        <authorList>
            <person name="Wang Y.-J."/>
        </authorList>
    </citation>
    <scope>NUCLEOTIDE SEQUENCE [LARGE SCALE GENOMIC DNA]</scope>
    <source>
        <strain evidence="2 3">22A2-44</strain>
    </source>
</reference>
<dbReference type="Proteomes" id="UP000276301">
    <property type="component" value="Unassembled WGS sequence"/>
</dbReference>
<dbReference type="AlphaFoldDB" id="A0A498CWR1"/>
<evidence type="ECO:0000259" key="1">
    <source>
        <dbReference type="Pfam" id="PF00294"/>
    </source>
</evidence>
<comment type="caution">
    <text evidence="2">The sequence shown here is derived from an EMBL/GenBank/DDBJ whole genome shotgun (WGS) entry which is preliminary data.</text>
</comment>